<dbReference type="PANTHER" id="PTHR12644">
    <property type="entry name" value="ARP2/3 COMPLEX 16 KD SUBUNIT P16-ARC"/>
    <property type="match status" value="1"/>
</dbReference>
<comment type="function">
    <text evidence="6">Functions as a component of the Arp2/3 complex which is involved in regulation of actin polymerization and together with an activating nucleation-promoting factor (NPF) mediates the formation of branched actin networks.</text>
</comment>
<proteinExistence type="inferred from homology"/>
<comment type="subcellular location">
    <subcellularLocation>
        <location evidence="1">Cytoplasm</location>
        <location evidence="1">Cytoskeleton</location>
    </subcellularLocation>
</comment>
<comment type="caution">
    <text evidence="8">The sequence shown here is derived from an EMBL/GenBank/DDBJ whole genome shotgun (WGS) entry which is preliminary data.</text>
</comment>
<evidence type="ECO:0000256" key="6">
    <source>
        <dbReference type="ARBA" id="ARBA00060329"/>
    </source>
</evidence>
<evidence type="ECO:0000256" key="5">
    <source>
        <dbReference type="ARBA" id="ARBA00040214"/>
    </source>
</evidence>
<organism evidence="8 9">
    <name type="scientific">Cronartium quercuum f. sp. fusiforme G11</name>
    <dbReference type="NCBI Taxonomy" id="708437"/>
    <lineage>
        <taxon>Eukaryota</taxon>
        <taxon>Fungi</taxon>
        <taxon>Dikarya</taxon>
        <taxon>Basidiomycota</taxon>
        <taxon>Pucciniomycotina</taxon>
        <taxon>Pucciniomycetes</taxon>
        <taxon>Pucciniales</taxon>
        <taxon>Coleosporiaceae</taxon>
        <taxon>Cronartium</taxon>
    </lineage>
</organism>
<sequence>MDAAYRKIDIDLYDQDALTEHELYEHDPRSPDQMLSDAQVKTQQARSFLTRADVPAVLKLLLTSPPYGPPSPALQSAQALTLQTLLDTLASTRTSDIPTVLASLDSDQLDWLMKYVYKAMSLITTDPNTPSAVLLNWHEKLTELGGTGSIVRVMTDRRRV</sequence>
<evidence type="ECO:0000256" key="2">
    <source>
        <dbReference type="ARBA" id="ARBA00006084"/>
    </source>
</evidence>
<dbReference type="SUPFAM" id="SSF69103">
    <property type="entry name" value="Arp2/3 complex 16 kDa subunit ARPC5"/>
    <property type="match status" value="1"/>
</dbReference>
<evidence type="ECO:0000256" key="3">
    <source>
        <dbReference type="ARBA" id="ARBA00022490"/>
    </source>
</evidence>
<reference evidence="8" key="1">
    <citation type="submission" date="2013-11" db="EMBL/GenBank/DDBJ databases">
        <title>Genome sequence of the fusiform rust pathogen reveals effectors for host alternation and coevolution with pine.</title>
        <authorList>
            <consortium name="DOE Joint Genome Institute"/>
            <person name="Smith K."/>
            <person name="Pendleton A."/>
            <person name="Kubisiak T."/>
            <person name="Anderson C."/>
            <person name="Salamov A."/>
            <person name="Aerts A."/>
            <person name="Riley R."/>
            <person name="Clum A."/>
            <person name="Lindquist E."/>
            <person name="Ence D."/>
            <person name="Campbell M."/>
            <person name="Kronenberg Z."/>
            <person name="Feau N."/>
            <person name="Dhillon B."/>
            <person name="Hamelin R."/>
            <person name="Burleigh J."/>
            <person name="Smith J."/>
            <person name="Yandell M."/>
            <person name="Nelson C."/>
            <person name="Grigoriev I."/>
            <person name="Davis J."/>
        </authorList>
    </citation>
    <scope>NUCLEOTIDE SEQUENCE</scope>
    <source>
        <strain evidence="8">G11</strain>
    </source>
</reference>
<dbReference type="AlphaFoldDB" id="A0A9P6TAH8"/>
<evidence type="ECO:0000313" key="9">
    <source>
        <dbReference type="Proteomes" id="UP000886653"/>
    </source>
</evidence>
<dbReference type="GO" id="GO:0034314">
    <property type="term" value="P:Arp2/3 complex-mediated actin nucleation"/>
    <property type="evidence" value="ECO:0007669"/>
    <property type="project" value="InterPro"/>
</dbReference>
<protein>
    <recommendedName>
        <fullName evidence="5 7">Actin-related protein 2/3 complex subunit 5</fullName>
    </recommendedName>
</protein>
<dbReference type="Proteomes" id="UP000886653">
    <property type="component" value="Unassembled WGS sequence"/>
</dbReference>
<dbReference type="PIRSF" id="PIRSF039096">
    <property type="entry name" value="p16-ARC"/>
    <property type="match status" value="1"/>
</dbReference>
<keyword evidence="3" id="KW-0963">Cytoplasm</keyword>
<keyword evidence="9" id="KW-1185">Reference proteome</keyword>
<comment type="similarity">
    <text evidence="2 7">Belongs to the ARPC5 family.</text>
</comment>
<dbReference type="GO" id="GO:0044396">
    <property type="term" value="P:actin cortical patch organization"/>
    <property type="evidence" value="ECO:0007669"/>
    <property type="project" value="UniProtKB-ARBA"/>
</dbReference>
<evidence type="ECO:0000313" key="8">
    <source>
        <dbReference type="EMBL" id="KAG0145206.1"/>
    </source>
</evidence>
<dbReference type="InterPro" id="IPR036743">
    <property type="entry name" value="ARPC5_sf"/>
</dbReference>
<dbReference type="GO" id="GO:0030833">
    <property type="term" value="P:regulation of actin filament polymerization"/>
    <property type="evidence" value="ECO:0007669"/>
    <property type="project" value="InterPro"/>
</dbReference>
<dbReference type="InterPro" id="IPR006789">
    <property type="entry name" value="ARPC5"/>
</dbReference>
<evidence type="ECO:0000256" key="7">
    <source>
        <dbReference type="RuleBase" id="RU004301"/>
    </source>
</evidence>
<evidence type="ECO:0000256" key="1">
    <source>
        <dbReference type="ARBA" id="ARBA00004245"/>
    </source>
</evidence>
<comment type="function">
    <text evidence="7">Functions as component of the Arp2/3 complex which is involved in regulation of actin polymerization and together with an activating nucleation-promoting factor (NPF) mediates the formation of branched actin networks. Arp2/3 complex plays a critical role in the control of cell morphogenesis via the modulation of cell polarity development.</text>
</comment>
<dbReference type="OrthoDB" id="429520at2759"/>
<name>A0A9P6TAH8_9BASI</name>
<accession>A0A9P6TAH8</accession>
<dbReference type="Gene3D" id="1.25.40.190">
    <property type="entry name" value="Actin-related protein 2/3 complex subunit 5"/>
    <property type="match status" value="1"/>
</dbReference>
<dbReference type="GO" id="GO:0005885">
    <property type="term" value="C:Arp2/3 protein complex"/>
    <property type="evidence" value="ECO:0007669"/>
    <property type="project" value="InterPro"/>
</dbReference>
<dbReference type="Pfam" id="PF04699">
    <property type="entry name" value="P16-Arc"/>
    <property type="match status" value="1"/>
</dbReference>
<dbReference type="EMBL" id="MU167281">
    <property type="protein sequence ID" value="KAG0145206.1"/>
    <property type="molecule type" value="Genomic_DNA"/>
</dbReference>
<keyword evidence="4 7" id="KW-0206">Cytoskeleton</keyword>
<dbReference type="FunFam" id="1.25.40.190:FF:000003">
    <property type="entry name" value="Actin-related protein 2/3 complex subunit 5"/>
    <property type="match status" value="1"/>
</dbReference>
<evidence type="ECO:0000256" key="4">
    <source>
        <dbReference type="ARBA" id="ARBA00023212"/>
    </source>
</evidence>
<gene>
    <name evidence="8" type="ORF">CROQUDRAFT_723596</name>
</gene>